<protein>
    <submittedName>
        <fullName evidence="1">Uncharacterized protein</fullName>
    </submittedName>
</protein>
<dbReference type="EMBL" id="JH712067">
    <property type="protein sequence ID" value="EFO26483.2"/>
    <property type="molecule type" value="Genomic_DNA"/>
</dbReference>
<dbReference type="InParanoid" id="A0A1S0U7J5"/>
<gene>
    <name evidence="1" type="ORF">LOAG_01999</name>
</gene>
<name>A0A1S0U7J5_LOALO</name>
<evidence type="ECO:0000313" key="1">
    <source>
        <dbReference type="EMBL" id="EFO26483.2"/>
    </source>
</evidence>
<dbReference type="GeneID" id="9939378"/>
<proteinExistence type="predicted"/>
<dbReference type="CTD" id="9939378"/>
<accession>A0A1S0U7J5</accession>
<dbReference type="AlphaFoldDB" id="A0A1S0U7J5"/>
<dbReference type="KEGG" id="loa:LOAG_01999"/>
<organism evidence="1">
    <name type="scientific">Loa loa</name>
    <name type="common">Eye worm</name>
    <name type="synonym">Filaria loa</name>
    <dbReference type="NCBI Taxonomy" id="7209"/>
    <lineage>
        <taxon>Eukaryota</taxon>
        <taxon>Metazoa</taxon>
        <taxon>Ecdysozoa</taxon>
        <taxon>Nematoda</taxon>
        <taxon>Chromadorea</taxon>
        <taxon>Rhabditida</taxon>
        <taxon>Spirurina</taxon>
        <taxon>Spiruromorpha</taxon>
        <taxon>Filarioidea</taxon>
        <taxon>Onchocercidae</taxon>
        <taxon>Loa</taxon>
    </lineage>
</organism>
<dbReference type="RefSeq" id="XP_003137585.2">
    <property type="nucleotide sequence ID" value="XM_003137537.2"/>
</dbReference>
<sequence length="66" mass="7600">MRRKPEICVIYTRYCAAIVALRRSPSPHAKPRDIVALRVALRNCVVSWEGVQLCEGRVKFIPKHKI</sequence>
<reference evidence="1" key="1">
    <citation type="submission" date="2012-04" db="EMBL/GenBank/DDBJ databases">
        <title>The Genome Sequence of Loa loa.</title>
        <authorList>
            <consortium name="The Broad Institute Genome Sequencing Platform"/>
            <consortium name="Broad Institute Genome Sequencing Center for Infectious Disease"/>
            <person name="Nutman T.B."/>
            <person name="Fink D.L."/>
            <person name="Russ C."/>
            <person name="Young S."/>
            <person name="Zeng Q."/>
            <person name="Gargeya S."/>
            <person name="Alvarado L."/>
            <person name="Berlin A."/>
            <person name="Chapman S.B."/>
            <person name="Chen Z."/>
            <person name="Freedman E."/>
            <person name="Gellesch M."/>
            <person name="Goldberg J."/>
            <person name="Griggs A."/>
            <person name="Gujja S."/>
            <person name="Heilman E.R."/>
            <person name="Heiman D."/>
            <person name="Howarth C."/>
            <person name="Mehta T."/>
            <person name="Neiman D."/>
            <person name="Pearson M."/>
            <person name="Roberts A."/>
            <person name="Saif S."/>
            <person name="Shea T."/>
            <person name="Shenoy N."/>
            <person name="Sisk P."/>
            <person name="Stolte C."/>
            <person name="Sykes S."/>
            <person name="White J."/>
            <person name="Yandava C."/>
            <person name="Haas B."/>
            <person name="Henn M.R."/>
            <person name="Nusbaum C."/>
            <person name="Birren B."/>
        </authorList>
    </citation>
    <scope>NUCLEOTIDE SEQUENCE [LARGE SCALE GENOMIC DNA]</scope>
</reference>